<evidence type="ECO:0000313" key="1">
    <source>
        <dbReference type="EMBL" id="CAG6473938.1"/>
    </source>
</evidence>
<dbReference type="EMBL" id="HBUE01073842">
    <property type="protein sequence ID" value="CAG6473938.1"/>
    <property type="molecule type" value="Transcribed_RNA"/>
</dbReference>
<sequence>MFFRLECSRDGTKRNENKEKNKTHSDRFHRTISEMLPSAIKQIDTWGKITRVWELCVARVELFFNYEAALHCVCISVRLLLGARGDEKSARIPLRATLRSTIARVCTGGGSIPILDVILSFHG</sequence>
<protein>
    <submittedName>
        <fullName evidence="1">(northern house mosquito) hypothetical protein</fullName>
    </submittedName>
</protein>
<accession>A0A8D8FKQ0</accession>
<dbReference type="AlphaFoldDB" id="A0A8D8FKQ0"/>
<reference evidence="1" key="1">
    <citation type="submission" date="2021-05" db="EMBL/GenBank/DDBJ databases">
        <authorList>
            <person name="Alioto T."/>
            <person name="Alioto T."/>
            <person name="Gomez Garrido J."/>
        </authorList>
    </citation>
    <scope>NUCLEOTIDE SEQUENCE</scope>
</reference>
<organism evidence="1">
    <name type="scientific">Culex pipiens</name>
    <name type="common">House mosquito</name>
    <dbReference type="NCBI Taxonomy" id="7175"/>
    <lineage>
        <taxon>Eukaryota</taxon>
        <taxon>Metazoa</taxon>
        <taxon>Ecdysozoa</taxon>
        <taxon>Arthropoda</taxon>
        <taxon>Hexapoda</taxon>
        <taxon>Insecta</taxon>
        <taxon>Pterygota</taxon>
        <taxon>Neoptera</taxon>
        <taxon>Endopterygota</taxon>
        <taxon>Diptera</taxon>
        <taxon>Nematocera</taxon>
        <taxon>Culicoidea</taxon>
        <taxon>Culicidae</taxon>
        <taxon>Culicinae</taxon>
        <taxon>Culicini</taxon>
        <taxon>Culex</taxon>
        <taxon>Culex</taxon>
    </lineage>
</organism>
<name>A0A8D8FKQ0_CULPI</name>
<proteinExistence type="predicted"/>